<proteinExistence type="predicted"/>
<sequence length="91" mass="10242">MEKSSADLIQIGALRRKTCHGESAVSRDERGDALPDKRFKIRSGIPLRRKPVVVRVRVKKAGGDALPPEINHRGAVRYDLRRNLDNPVVFD</sequence>
<protein>
    <submittedName>
        <fullName evidence="1">Uncharacterized protein</fullName>
    </submittedName>
</protein>
<evidence type="ECO:0000313" key="1">
    <source>
        <dbReference type="EMBL" id="MPM70131.1"/>
    </source>
</evidence>
<dbReference type="AlphaFoldDB" id="A0A645BZM1"/>
<organism evidence="1">
    <name type="scientific">bioreactor metagenome</name>
    <dbReference type="NCBI Taxonomy" id="1076179"/>
    <lineage>
        <taxon>unclassified sequences</taxon>
        <taxon>metagenomes</taxon>
        <taxon>ecological metagenomes</taxon>
    </lineage>
</organism>
<accession>A0A645BZM1</accession>
<gene>
    <name evidence="1" type="ORF">SDC9_117084</name>
</gene>
<comment type="caution">
    <text evidence="1">The sequence shown here is derived from an EMBL/GenBank/DDBJ whole genome shotgun (WGS) entry which is preliminary data.</text>
</comment>
<dbReference type="EMBL" id="VSSQ01023293">
    <property type="protein sequence ID" value="MPM70131.1"/>
    <property type="molecule type" value="Genomic_DNA"/>
</dbReference>
<name>A0A645BZM1_9ZZZZ</name>
<reference evidence="1" key="1">
    <citation type="submission" date="2019-08" db="EMBL/GenBank/DDBJ databases">
        <authorList>
            <person name="Kucharzyk K."/>
            <person name="Murdoch R.W."/>
            <person name="Higgins S."/>
            <person name="Loffler F."/>
        </authorList>
    </citation>
    <scope>NUCLEOTIDE SEQUENCE</scope>
</reference>